<protein>
    <submittedName>
        <fullName evidence="2">Uncharacterized protein</fullName>
    </submittedName>
</protein>
<keyword evidence="1" id="KW-0732">Signal</keyword>
<name>A0A2T3HHS9_9SPHI</name>
<feature type="signal peptide" evidence="1">
    <location>
        <begin position="1"/>
        <end position="19"/>
    </location>
</feature>
<dbReference type="AlphaFoldDB" id="A0A2T3HHS9"/>
<feature type="chain" id="PRO_5015636782" evidence="1">
    <location>
        <begin position="20"/>
        <end position="229"/>
    </location>
</feature>
<accession>A0A2T3HHS9</accession>
<organism evidence="2 3">
    <name type="scientific">Pedobacter yulinensis</name>
    <dbReference type="NCBI Taxonomy" id="2126353"/>
    <lineage>
        <taxon>Bacteria</taxon>
        <taxon>Pseudomonadati</taxon>
        <taxon>Bacteroidota</taxon>
        <taxon>Sphingobacteriia</taxon>
        <taxon>Sphingobacteriales</taxon>
        <taxon>Sphingobacteriaceae</taxon>
        <taxon>Pedobacter</taxon>
    </lineage>
</organism>
<dbReference type="OrthoDB" id="7572916at2"/>
<evidence type="ECO:0000256" key="1">
    <source>
        <dbReference type="SAM" id="SignalP"/>
    </source>
</evidence>
<evidence type="ECO:0000313" key="2">
    <source>
        <dbReference type="EMBL" id="PST81931.1"/>
    </source>
</evidence>
<comment type="caution">
    <text evidence="2">The sequence shown here is derived from an EMBL/GenBank/DDBJ whole genome shotgun (WGS) entry which is preliminary data.</text>
</comment>
<keyword evidence="3" id="KW-1185">Reference proteome</keyword>
<dbReference type="Proteomes" id="UP000240912">
    <property type="component" value="Unassembled WGS sequence"/>
</dbReference>
<reference evidence="2 3" key="1">
    <citation type="submission" date="2018-03" db="EMBL/GenBank/DDBJ databases">
        <authorList>
            <person name="Keele B.F."/>
        </authorList>
    </citation>
    <scope>NUCLEOTIDE SEQUENCE [LARGE SCALE GENOMIC DNA]</scope>
    <source>
        <strain evidence="2 3">YL28-9</strain>
    </source>
</reference>
<sequence>MKTFLLTLSSLLLFAVASAQHRPAYRMMVYESPGYRPDGQTFMTMNHYTLYQDGSIYKSYLTGRSPAGLVPAASKRAEPGNWGSWDEQENGMLINWPEATYKTETWKRGKYYKVLPGSRNDRLTGKYVLLTGQLSKRHSIWQSVHLLEFNANGSLLAEAGGIGASKGKIQTFAGRYTIDGYSITFRLTNNQTETFSFYFMPARRGSDAREENSTTIGIGQTYFIKKADM</sequence>
<gene>
    <name evidence="2" type="ORF">C7T94_17210</name>
</gene>
<evidence type="ECO:0000313" key="3">
    <source>
        <dbReference type="Proteomes" id="UP000240912"/>
    </source>
</evidence>
<dbReference type="EMBL" id="PYLS01000007">
    <property type="protein sequence ID" value="PST81931.1"/>
    <property type="molecule type" value="Genomic_DNA"/>
</dbReference>
<proteinExistence type="predicted"/>
<dbReference type="RefSeq" id="WP_107216974.1">
    <property type="nucleotide sequence ID" value="NZ_KZ686271.1"/>
</dbReference>